<dbReference type="GO" id="GO:0006298">
    <property type="term" value="P:mismatch repair"/>
    <property type="evidence" value="ECO:0007669"/>
    <property type="project" value="InterPro"/>
</dbReference>
<dbReference type="SMART" id="SM00853">
    <property type="entry name" value="MutL_C"/>
    <property type="match status" value="1"/>
</dbReference>
<dbReference type="Pfam" id="PF08676">
    <property type="entry name" value="MutL_C"/>
    <property type="match status" value="1"/>
</dbReference>
<reference evidence="6" key="4">
    <citation type="submission" date="2025-09" db="UniProtKB">
        <authorList>
            <consortium name="Ensembl"/>
        </authorList>
    </citation>
    <scope>IDENTIFICATION</scope>
</reference>
<name>A0A3P8ZPE3_ESOLU</name>
<dbReference type="InterPro" id="IPR014721">
    <property type="entry name" value="Ribsml_uS5_D2-typ_fold_subgr"/>
</dbReference>
<dbReference type="FunFam" id="3.30.565.10:FF:000017">
    <property type="entry name" value="PMS1 homolog 1, mismatch repair system component"/>
    <property type="match status" value="1"/>
</dbReference>
<dbReference type="AlphaFoldDB" id="A0A3P8ZPE3"/>
<evidence type="ECO:0000256" key="3">
    <source>
        <dbReference type="SAM" id="MobiDB-lite"/>
    </source>
</evidence>
<dbReference type="Proteomes" id="UP000265140">
    <property type="component" value="Chromosome 15"/>
</dbReference>
<dbReference type="Ensembl" id="ENSELUT00000008785.3">
    <property type="protein sequence ID" value="ENSELUP00000030283.2"/>
    <property type="gene ID" value="ENSELUG00000007401.3"/>
</dbReference>
<dbReference type="InParanoid" id="A0A3P8ZPE3"/>
<dbReference type="GO" id="GO:0140664">
    <property type="term" value="F:ATP-dependent DNA damage sensor activity"/>
    <property type="evidence" value="ECO:0007669"/>
    <property type="project" value="InterPro"/>
</dbReference>
<evidence type="ECO:0000313" key="6">
    <source>
        <dbReference type="Ensembl" id="ENSELUP00000030283.2"/>
    </source>
</evidence>
<dbReference type="InterPro" id="IPR014762">
    <property type="entry name" value="DNA_mismatch_repair_CS"/>
</dbReference>
<dbReference type="CDD" id="cd03486">
    <property type="entry name" value="MutL_Trans_MLH3"/>
    <property type="match status" value="1"/>
</dbReference>
<feature type="domain" description="DNA mismatch repair protein S5" evidence="5">
    <location>
        <begin position="211"/>
        <end position="348"/>
    </location>
</feature>
<feature type="domain" description="MutL C-terminal dimerisation" evidence="4">
    <location>
        <begin position="957"/>
        <end position="1139"/>
    </location>
</feature>
<dbReference type="SUPFAM" id="SSF54211">
    <property type="entry name" value="Ribosomal protein S5 domain 2-like"/>
    <property type="match status" value="1"/>
</dbReference>
<dbReference type="Gene3D" id="3.30.230.10">
    <property type="match status" value="1"/>
</dbReference>
<dbReference type="PROSITE" id="PS00058">
    <property type="entry name" value="DNA_MISMATCH_REPAIR_1"/>
    <property type="match status" value="1"/>
</dbReference>
<dbReference type="SMART" id="SM01340">
    <property type="entry name" value="DNA_mis_repair"/>
    <property type="match status" value="1"/>
</dbReference>
<evidence type="ECO:0000256" key="2">
    <source>
        <dbReference type="ARBA" id="ARBA00022763"/>
    </source>
</evidence>
<dbReference type="Gene3D" id="3.30.1370.100">
    <property type="entry name" value="MutL, C-terminal domain, regulatory subdomain"/>
    <property type="match status" value="1"/>
</dbReference>
<feature type="region of interest" description="Disordered" evidence="3">
    <location>
        <begin position="553"/>
        <end position="577"/>
    </location>
</feature>
<proteinExistence type="inferred from homology"/>
<dbReference type="InterPro" id="IPR020568">
    <property type="entry name" value="Ribosomal_Su5_D2-typ_SF"/>
</dbReference>
<dbReference type="GO" id="GO:0016887">
    <property type="term" value="F:ATP hydrolysis activity"/>
    <property type="evidence" value="ECO:0007669"/>
    <property type="project" value="InterPro"/>
</dbReference>
<feature type="compositionally biased region" description="Acidic residues" evidence="3">
    <location>
        <begin position="442"/>
        <end position="451"/>
    </location>
</feature>
<dbReference type="InterPro" id="IPR037198">
    <property type="entry name" value="MutL_C_sf"/>
</dbReference>
<dbReference type="Gene3D" id="3.30.565.10">
    <property type="entry name" value="Histidine kinase-like ATPase, C-terminal domain"/>
    <property type="match status" value="1"/>
</dbReference>
<dbReference type="InterPro" id="IPR036890">
    <property type="entry name" value="HATPase_C_sf"/>
</dbReference>
<dbReference type="Bgee" id="ENSELUG00000007401">
    <property type="expression patterns" value="Expressed in ovary and 14 other cell types or tissues"/>
</dbReference>
<sequence>MIKYLSKEVQAKLRSGIAIFSLQQCLEELILNSIDAGATCVGVRVDMKAFKVQVIDNGSGMDIEDMEYVGNRYFTSKCSSLEDLDNLKFYGFRGEALASIASLAMLVEISSRTKISGKTHVKIFKEGKSLDMFEAENTRPSAGTTVIVCNFFYNMPVRRKRMDSVLEFERIKQRFEAISLMHPTVSFTLKDDCTGTMVMQLSKAQNTYYRFVQIHGLGRAQKLGEISHSHAQFEVSGYIGREGHYNNTLQFVFVNERLLLKTHIHKLLNLLLRKLGSSSRLSDSPVTPAIWSPQQRRGTELHGMYVINIKCHYSEYDICFEPAKTLIEFKAWETLLVCIEEAVKAFLKRENLVCELSPEDILDDVSQNVFSGQMTSADGGKDSIGKDVQPQMEGVALECNIGRTLASEAVHRRPTEGSCKKECVCQSYDGVKSEGDKKDEQGDGEVPEGCEQEQVHYPTNRQSEPSSSDTLREALQFDSKMYSSVINCSGYESYKDITKENKSDAYISEGFCAESSQHGLIYTKSEHQKISLKGGTEINNARMQVSPSKCVVRAPDSVSDSNHSETVSIKHSPPQIQNKEHNLGEQKNIFISDPYIHSSSISPKYTHHKSRKGLALESSEIPATKRKLTVVEGPGLIKIGEKKSKDLPNAIPAKISKLMSYQKLALHKEPGSLDRFRRTYGKPANSKPLSNNVSNNLAMDASISQTEFAAINAKTVLPLHETNQENDIKKSRLDQMKDHKSSLTLSMSMKVNPLTTQSRSNMSSLAAKLSHLKHLRTGVTSSAFEHPPKATSSEDLGFPETVTNGTLLDINAEEKYNDRSLNLNFNTKLPLDEKEENKVTASSDWLHHYDDAVGKLVYVNKVTGLSKYEAPPAEETQARCTSDVSNMAISVTSKNDDILNPNSLSSLYSSWANPVFARPPMIGVDISSGKAEGLAVKIHNILFPYRFSKDMIHSMKVIHQVDKKFLACLINTQDHEPAACGETNGNLLVLVDQHAAHERVRLEKLVADSYEDDSEAVGGRLLCSSTVTPPLEVSVTEDELRLLRSCQTFWRALGLKMQFSQTEPLVLVRKVPMCFTEKESNELRRGRQSVIKGIVGEYLQEQIESLRSTGRVKGTLPLTVHKVLASIACHGAVKFNDRLSKEECCSLVGCLSLCQLPFQCAHGRPSIAPLVDILHLNDQEEPHKPNLRKLRRMYKAWVLYGDVKL</sequence>
<dbReference type="InterPro" id="IPR002099">
    <property type="entry name" value="MutL/Mlh/PMS"/>
</dbReference>
<dbReference type="SUPFAM" id="SSF118116">
    <property type="entry name" value="DNA mismatch repair protein MutL"/>
    <property type="match status" value="1"/>
</dbReference>
<dbReference type="Pfam" id="PF13589">
    <property type="entry name" value="HATPase_c_3"/>
    <property type="match status" value="1"/>
</dbReference>
<organism evidence="6 7">
    <name type="scientific">Esox lucius</name>
    <name type="common">Northern pike</name>
    <dbReference type="NCBI Taxonomy" id="8010"/>
    <lineage>
        <taxon>Eukaryota</taxon>
        <taxon>Metazoa</taxon>
        <taxon>Chordata</taxon>
        <taxon>Craniata</taxon>
        <taxon>Vertebrata</taxon>
        <taxon>Euteleostomi</taxon>
        <taxon>Actinopterygii</taxon>
        <taxon>Neopterygii</taxon>
        <taxon>Teleostei</taxon>
        <taxon>Protacanthopterygii</taxon>
        <taxon>Esociformes</taxon>
        <taxon>Esocidae</taxon>
        <taxon>Esox</taxon>
    </lineage>
</organism>
<dbReference type="FunFam" id="3.30.230.10:FF:000028">
    <property type="entry name" value="DNA mismatch repair protein Mlh3"/>
    <property type="match status" value="1"/>
</dbReference>
<feature type="compositionally biased region" description="Polar residues" evidence="3">
    <location>
        <begin position="558"/>
        <end position="577"/>
    </location>
</feature>
<dbReference type="OrthoDB" id="429932at2759"/>
<evidence type="ECO:0008006" key="8">
    <source>
        <dbReference type="Google" id="ProtNLM"/>
    </source>
</evidence>
<dbReference type="PANTHER" id="PTHR10073:SF47">
    <property type="entry name" value="DNA MISMATCH REPAIR PROTEIN MLH3"/>
    <property type="match status" value="1"/>
</dbReference>
<dbReference type="PANTHER" id="PTHR10073">
    <property type="entry name" value="DNA MISMATCH REPAIR PROTEIN MLH, PMS, MUTL"/>
    <property type="match status" value="1"/>
</dbReference>
<protein>
    <recommendedName>
        <fullName evidence="8">DNA mismatch repair protein Mlh3</fullName>
    </recommendedName>
</protein>
<feature type="region of interest" description="Disordered" evidence="3">
    <location>
        <begin position="431"/>
        <end position="451"/>
    </location>
</feature>
<dbReference type="InterPro" id="IPR013507">
    <property type="entry name" value="DNA_mismatch_S5_2-like"/>
</dbReference>
<dbReference type="InterPro" id="IPR042120">
    <property type="entry name" value="MutL_C_dimsub"/>
</dbReference>
<reference evidence="6" key="2">
    <citation type="submission" date="2020-02" db="EMBL/GenBank/DDBJ databases">
        <title>Esox lucius (northern pike) genome, fEsoLuc1, primary haplotype.</title>
        <authorList>
            <person name="Myers G."/>
            <person name="Karagic N."/>
            <person name="Meyer A."/>
            <person name="Pippel M."/>
            <person name="Reichard M."/>
            <person name="Winkler S."/>
            <person name="Tracey A."/>
            <person name="Sims Y."/>
            <person name="Howe K."/>
            <person name="Rhie A."/>
            <person name="Formenti G."/>
            <person name="Durbin R."/>
            <person name="Fedrigo O."/>
            <person name="Jarvis E.D."/>
        </authorList>
    </citation>
    <scope>NUCLEOTIDE SEQUENCE [LARGE SCALE GENOMIC DNA]</scope>
</reference>
<reference evidence="6" key="3">
    <citation type="submission" date="2025-08" db="UniProtKB">
        <authorList>
            <consortium name="Ensembl"/>
        </authorList>
    </citation>
    <scope>IDENTIFICATION</scope>
</reference>
<feature type="compositionally biased region" description="Basic and acidic residues" evidence="3">
    <location>
        <begin position="431"/>
        <end position="441"/>
    </location>
</feature>
<accession>A0A3P8ZPE3</accession>
<dbReference type="SUPFAM" id="SSF55874">
    <property type="entry name" value="ATPase domain of HSP90 chaperone/DNA topoisomerase II/histidine kinase"/>
    <property type="match status" value="1"/>
</dbReference>
<dbReference type="GO" id="GO:0032300">
    <property type="term" value="C:mismatch repair complex"/>
    <property type="evidence" value="ECO:0007669"/>
    <property type="project" value="InterPro"/>
</dbReference>
<dbReference type="NCBIfam" id="TIGR00585">
    <property type="entry name" value="mutl"/>
    <property type="match status" value="1"/>
</dbReference>
<reference evidence="7" key="1">
    <citation type="journal article" date="2014" name="PLoS ONE">
        <title>The genome and linkage map of the northern pike (Esox lucius): conserved synteny revealed between the salmonid sister group and the Neoteleostei.</title>
        <authorList>
            <person name="Rondeau E.B."/>
            <person name="Minkley D.R."/>
            <person name="Leong J.S."/>
            <person name="Messmer A.M."/>
            <person name="Jantzen J.R."/>
            <person name="von Schalburg K.R."/>
            <person name="Lemon C."/>
            <person name="Bird N.H."/>
            <person name="Koop B.F."/>
        </authorList>
    </citation>
    <scope>NUCLEOTIDE SEQUENCE</scope>
</reference>
<dbReference type="InterPro" id="IPR042121">
    <property type="entry name" value="MutL_C_regsub"/>
</dbReference>
<evidence type="ECO:0000256" key="1">
    <source>
        <dbReference type="ARBA" id="ARBA00006082"/>
    </source>
</evidence>
<dbReference type="FunFam" id="3.30.1370.100:FF:000003">
    <property type="entry name" value="DNA mismatch repair protein Mlh3"/>
    <property type="match status" value="1"/>
</dbReference>
<dbReference type="InterPro" id="IPR014790">
    <property type="entry name" value="MutL_C"/>
</dbReference>
<gene>
    <name evidence="6" type="primary">MLH3</name>
</gene>
<keyword evidence="7" id="KW-1185">Reference proteome</keyword>
<comment type="similarity">
    <text evidence="1">Belongs to the DNA mismatch repair MutL/HexB family.</text>
</comment>
<keyword evidence="2" id="KW-0227">DNA damage</keyword>
<dbReference type="Gene3D" id="3.30.1540.20">
    <property type="entry name" value="MutL, C-terminal domain, dimerisation subdomain"/>
    <property type="match status" value="1"/>
</dbReference>
<dbReference type="CDD" id="cd16926">
    <property type="entry name" value="HATPase_MutL-MLH-PMS-like"/>
    <property type="match status" value="1"/>
</dbReference>
<evidence type="ECO:0000313" key="7">
    <source>
        <dbReference type="Proteomes" id="UP000265140"/>
    </source>
</evidence>
<dbReference type="GO" id="GO:0005634">
    <property type="term" value="C:nucleus"/>
    <property type="evidence" value="ECO:0007669"/>
    <property type="project" value="UniProtKB-ARBA"/>
</dbReference>
<dbReference type="GeneTree" id="ENSGT00800000124176"/>
<dbReference type="GO" id="GO:0030983">
    <property type="term" value="F:mismatched DNA binding"/>
    <property type="evidence" value="ECO:0007669"/>
    <property type="project" value="InterPro"/>
</dbReference>
<evidence type="ECO:0000259" key="4">
    <source>
        <dbReference type="SMART" id="SM00853"/>
    </source>
</evidence>
<dbReference type="OMA" id="HIGREGH"/>
<evidence type="ECO:0000259" key="5">
    <source>
        <dbReference type="SMART" id="SM01340"/>
    </source>
</evidence>
<dbReference type="InterPro" id="IPR038973">
    <property type="entry name" value="MutL/Mlh/Pms-like"/>
</dbReference>
<dbReference type="GO" id="GO:0005524">
    <property type="term" value="F:ATP binding"/>
    <property type="evidence" value="ECO:0007669"/>
    <property type="project" value="InterPro"/>
</dbReference>